<feature type="transmembrane region" description="Helical" evidence="1">
    <location>
        <begin position="61"/>
        <end position="81"/>
    </location>
</feature>
<reference evidence="2 3" key="1">
    <citation type="journal article" date="2021" name="Sci. Rep.">
        <title>The genome of the diatom Chaetoceros tenuissimus carries an ancient integrated fragment of an extant virus.</title>
        <authorList>
            <person name="Hongo Y."/>
            <person name="Kimura K."/>
            <person name="Takaki Y."/>
            <person name="Yoshida Y."/>
            <person name="Baba S."/>
            <person name="Kobayashi G."/>
            <person name="Nagasaki K."/>
            <person name="Hano T."/>
            <person name="Tomaru Y."/>
        </authorList>
    </citation>
    <scope>NUCLEOTIDE SEQUENCE [LARGE SCALE GENOMIC DNA]</scope>
    <source>
        <strain evidence="2 3">NIES-3715</strain>
    </source>
</reference>
<evidence type="ECO:0008006" key="4">
    <source>
        <dbReference type="Google" id="ProtNLM"/>
    </source>
</evidence>
<accession>A0AAD3D758</accession>
<proteinExistence type="predicted"/>
<keyword evidence="1" id="KW-0812">Transmembrane</keyword>
<sequence>MALSQLLHSMRELSEKTHSTQIHMMTLFFFLNISGLFYINKLKVSPKNTIGQKVKWTTKRNAYWGVVFTLLCTAVLLDVYFPIETTFFHPIKAYIFAFPLGLLDLYYSKTNGIKFSKVIPGAGFWCLTLIMRHTFIRKHFGEDEHNVILVQNLSLLTIPMEICRYAFFLLGSGLMTDVFFSPLHRLTHHSSIYKSMHKTHHEFTNNLTSLVLYHANYFDDFLMAFTTVIGGILYFQVLQVFGMHSQMTSNFVEYMVVFNTLLSHAHDIRCAKLLAPVPDEMNFVAYHYVHHLFPSNNFGLTEPSDKLWDWILGVETIMKVDTAMKKYDGRSE</sequence>
<comment type="caution">
    <text evidence="2">The sequence shown here is derived from an EMBL/GenBank/DDBJ whole genome shotgun (WGS) entry which is preliminary data.</text>
</comment>
<feature type="transmembrane region" description="Helical" evidence="1">
    <location>
        <begin position="87"/>
        <end position="107"/>
    </location>
</feature>
<evidence type="ECO:0000313" key="2">
    <source>
        <dbReference type="EMBL" id="GFH58020.1"/>
    </source>
</evidence>
<name>A0AAD3D758_9STRA</name>
<evidence type="ECO:0000313" key="3">
    <source>
        <dbReference type="Proteomes" id="UP001054902"/>
    </source>
</evidence>
<evidence type="ECO:0000256" key="1">
    <source>
        <dbReference type="SAM" id="Phobius"/>
    </source>
</evidence>
<keyword evidence="1" id="KW-1133">Transmembrane helix</keyword>
<protein>
    <recommendedName>
        <fullName evidence="4">Fatty acid hydroxylase domain-containing protein</fullName>
    </recommendedName>
</protein>
<dbReference type="Proteomes" id="UP001054902">
    <property type="component" value="Unassembled WGS sequence"/>
</dbReference>
<feature type="transmembrane region" description="Helical" evidence="1">
    <location>
        <begin position="20"/>
        <end position="40"/>
    </location>
</feature>
<dbReference type="AlphaFoldDB" id="A0AAD3D758"/>
<keyword evidence="3" id="KW-1185">Reference proteome</keyword>
<organism evidence="2 3">
    <name type="scientific">Chaetoceros tenuissimus</name>
    <dbReference type="NCBI Taxonomy" id="426638"/>
    <lineage>
        <taxon>Eukaryota</taxon>
        <taxon>Sar</taxon>
        <taxon>Stramenopiles</taxon>
        <taxon>Ochrophyta</taxon>
        <taxon>Bacillariophyta</taxon>
        <taxon>Coscinodiscophyceae</taxon>
        <taxon>Chaetocerotophycidae</taxon>
        <taxon>Chaetocerotales</taxon>
        <taxon>Chaetocerotaceae</taxon>
        <taxon>Chaetoceros</taxon>
    </lineage>
</organism>
<keyword evidence="1" id="KW-0472">Membrane</keyword>
<feature type="transmembrane region" description="Helical" evidence="1">
    <location>
        <begin position="221"/>
        <end position="241"/>
    </location>
</feature>
<gene>
    <name evidence="2" type="ORF">CTEN210_14496</name>
</gene>
<feature type="transmembrane region" description="Helical" evidence="1">
    <location>
        <begin position="162"/>
        <end position="180"/>
    </location>
</feature>
<dbReference type="EMBL" id="BLLK01000060">
    <property type="protein sequence ID" value="GFH58020.1"/>
    <property type="molecule type" value="Genomic_DNA"/>
</dbReference>